<comment type="similarity">
    <text evidence="4 12">Belongs to the class-I fumarase family.</text>
</comment>
<dbReference type="Pfam" id="PF05683">
    <property type="entry name" value="Fumerase_C"/>
    <property type="match status" value="1"/>
</dbReference>
<feature type="region of interest" description="Disordered" evidence="13">
    <location>
        <begin position="1"/>
        <end position="28"/>
    </location>
</feature>
<keyword evidence="11 12" id="KW-0456">Lyase</keyword>
<keyword evidence="17" id="KW-1185">Reference proteome</keyword>
<reference evidence="16 17" key="1">
    <citation type="journal article" date="2019" name="Int. J. Syst. Evol. Microbiol.">
        <title>The Global Catalogue of Microorganisms (GCM) 10K type strain sequencing project: providing services to taxonomists for standard genome sequencing and annotation.</title>
        <authorList>
            <consortium name="The Broad Institute Genomics Platform"/>
            <consortium name="The Broad Institute Genome Sequencing Center for Infectious Disease"/>
            <person name="Wu L."/>
            <person name="Ma J."/>
        </authorList>
    </citation>
    <scope>NUCLEOTIDE SEQUENCE [LARGE SCALE GENOMIC DNA]</scope>
    <source>
        <strain evidence="16 17">JCM 16373</strain>
    </source>
</reference>
<dbReference type="InterPro" id="IPR020557">
    <property type="entry name" value="Fumarate_lyase_CS"/>
</dbReference>
<evidence type="ECO:0000256" key="3">
    <source>
        <dbReference type="ARBA" id="ARBA00004859"/>
    </source>
</evidence>
<keyword evidence="7" id="KW-0816">Tricarboxylic acid cycle</keyword>
<dbReference type="EMBL" id="BAAARJ010000017">
    <property type="protein sequence ID" value="GAA2627957.1"/>
    <property type="molecule type" value="Genomic_DNA"/>
</dbReference>
<dbReference type="InterPro" id="IPR051208">
    <property type="entry name" value="Class-I_Fumarase/Tartrate_DH"/>
</dbReference>
<gene>
    <name evidence="16" type="ORF">GCM10009863_48700</name>
</gene>
<dbReference type="NCBIfam" id="TIGR00723">
    <property type="entry name" value="ttdB_fumA_fumB"/>
    <property type="match status" value="1"/>
</dbReference>
<evidence type="ECO:0000256" key="13">
    <source>
        <dbReference type="SAM" id="MobiDB-lite"/>
    </source>
</evidence>
<dbReference type="InterPro" id="IPR004646">
    <property type="entry name" value="Fe-S_hydro-lyase_TtdA-typ_cat"/>
</dbReference>
<dbReference type="PANTHER" id="PTHR30389">
    <property type="entry name" value="FUMARATE HYDRATASE-RELATED"/>
    <property type="match status" value="1"/>
</dbReference>
<comment type="caution">
    <text evidence="16">The sequence shown here is derived from an EMBL/GenBank/DDBJ whole genome shotgun (WGS) entry which is preliminary data.</text>
</comment>
<dbReference type="RefSeq" id="WP_344568511.1">
    <property type="nucleotide sequence ID" value="NZ_BAAARJ010000017.1"/>
</dbReference>
<evidence type="ECO:0000256" key="8">
    <source>
        <dbReference type="ARBA" id="ARBA00022723"/>
    </source>
</evidence>
<comment type="subunit">
    <text evidence="5 12">Homodimer.</text>
</comment>
<comment type="pathway">
    <text evidence="3">Carbohydrate metabolism; tricarboxylic acid cycle; (S)-malate from fumarate: step 1/1.</text>
</comment>
<evidence type="ECO:0000256" key="6">
    <source>
        <dbReference type="ARBA" id="ARBA00022485"/>
    </source>
</evidence>
<accession>A0ABN3QJ96</accession>
<dbReference type="Pfam" id="PF05681">
    <property type="entry name" value="Fumerase"/>
    <property type="match status" value="1"/>
</dbReference>
<evidence type="ECO:0000256" key="11">
    <source>
        <dbReference type="ARBA" id="ARBA00023239"/>
    </source>
</evidence>
<feature type="domain" description="Fe-S hydro-lyase tartrate dehydratase beta-type catalytic" evidence="15">
    <location>
        <begin position="338"/>
        <end position="548"/>
    </location>
</feature>
<dbReference type="InterPro" id="IPR004647">
    <property type="entry name" value="Fe-S_hydro-lyase_TtdB-typ_cat"/>
</dbReference>
<keyword evidence="6 12" id="KW-0004">4Fe-4S</keyword>
<organism evidence="16 17">
    <name type="scientific">Streptomyces axinellae</name>
    <dbReference type="NCBI Taxonomy" id="552788"/>
    <lineage>
        <taxon>Bacteria</taxon>
        <taxon>Bacillati</taxon>
        <taxon>Actinomycetota</taxon>
        <taxon>Actinomycetes</taxon>
        <taxon>Kitasatosporales</taxon>
        <taxon>Streptomycetaceae</taxon>
        <taxon>Streptomyces</taxon>
    </lineage>
</organism>
<evidence type="ECO:0000256" key="2">
    <source>
        <dbReference type="ARBA" id="ARBA00001966"/>
    </source>
</evidence>
<evidence type="ECO:0000256" key="10">
    <source>
        <dbReference type="ARBA" id="ARBA00023014"/>
    </source>
</evidence>
<evidence type="ECO:0000256" key="9">
    <source>
        <dbReference type="ARBA" id="ARBA00023004"/>
    </source>
</evidence>
<keyword evidence="8 12" id="KW-0479">Metal-binding</keyword>
<dbReference type="PIRSF" id="PIRSF001394">
    <property type="entry name" value="Fe_dep_fumar_hy"/>
    <property type="match status" value="1"/>
</dbReference>
<comment type="function">
    <text evidence="12">Catalyzes the reversible hydration of fumarate to (S)-malate.</text>
</comment>
<evidence type="ECO:0000256" key="7">
    <source>
        <dbReference type="ARBA" id="ARBA00022532"/>
    </source>
</evidence>
<evidence type="ECO:0000256" key="4">
    <source>
        <dbReference type="ARBA" id="ARBA00008876"/>
    </source>
</evidence>
<evidence type="ECO:0000259" key="15">
    <source>
        <dbReference type="Pfam" id="PF05683"/>
    </source>
</evidence>
<dbReference type="InterPro" id="IPR036660">
    <property type="entry name" value="Fe-S_hydroAse_TtdB_cat_sf"/>
</dbReference>
<feature type="domain" description="Fe-S hydro-lyase tartrate dehydratase alpha-type catalytic" evidence="14">
    <location>
        <begin position="56"/>
        <end position="332"/>
    </location>
</feature>
<protein>
    <recommendedName>
        <fullName evidence="12">Fumarate hydratase class I</fullName>
        <ecNumber evidence="12">4.2.1.2</ecNumber>
    </recommendedName>
</protein>
<dbReference type="InterPro" id="IPR011167">
    <property type="entry name" value="Fe_dep_fumarate_hydratase"/>
</dbReference>
<dbReference type="NCBIfam" id="TIGR00722">
    <property type="entry name" value="ttdA_fumA_fumB"/>
    <property type="match status" value="1"/>
</dbReference>
<dbReference type="PANTHER" id="PTHR30389:SF0">
    <property type="entry name" value="FUMARATE HYDRATASE CLASS I, AEROBIC"/>
    <property type="match status" value="1"/>
</dbReference>
<keyword evidence="10 12" id="KW-0411">Iron-sulfur</keyword>
<evidence type="ECO:0000259" key="14">
    <source>
        <dbReference type="Pfam" id="PF05681"/>
    </source>
</evidence>
<evidence type="ECO:0000313" key="16">
    <source>
        <dbReference type="EMBL" id="GAA2627957.1"/>
    </source>
</evidence>
<proteinExistence type="inferred from homology"/>
<dbReference type="EC" id="4.2.1.2" evidence="12"/>
<dbReference type="PROSITE" id="PS00163">
    <property type="entry name" value="FUMARATE_LYASES"/>
    <property type="match status" value="1"/>
</dbReference>
<evidence type="ECO:0000256" key="1">
    <source>
        <dbReference type="ARBA" id="ARBA00000929"/>
    </source>
</evidence>
<dbReference type="Proteomes" id="UP001501447">
    <property type="component" value="Unassembled WGS sequence"/>
</dbReference>
<comment type="cofactor">
    <cofactor evidence="2 12">
        <name>[4Fe-4S] cluster</name>
        <dbReference type="ChEBI" id="CHEBI:49883"/>
    </cofactor>
</comment>
<sequence>MSASDRPASPEFSYTDLLPTGEDPTPYRLVTSEGVSTTEVDGRTFLKVEPEALRTLAAEAVHDIQHYLRPEHLAQLRRILDDPEASANDRFVALDLLKNANIAAAGVLPMCQDTGTAIVMGKRGQQVLTAGGDEEALSRGIHDAYTQLNLRYSQMAPLTMWDEKNTGTNLPAQIELYATDGDAYKFLFMAKGGGSANKSFLYQETKAVLNEASMMKFLEQKIRSLGTAACPPYHLAIVVGGTSAEYALKTAKYASAHYLDELPTEGSPAGHGFRDTELEDKVFELTQKIGIGAQFGGKYFCHDVRVVRLPRHGASCPVAIAVSCSADRQAKAKITAEGVFLEQLETDPARFLPETTEDHLTQGAGADLEAVAIDLRRPMDEILAELGNHPVKTRLSLTGTLVVARDIAHAKIKERLDAGEELPQYLKDHPVYYAGPAKTPEGYASGSFGPTTAGRMDAYVEQFQAAGGSKVMLAKGNRSKQVTDACATHGGFYLGSIGGPAARLAQDCIKKVEVLEYEELGMEAVWRIEVEDFPAFIVVDDKGNDFFADPAPEQTTFTSIPVRGPGLA</sequence>
<name>A0ABN3QJ96_9ACTN</name>
<keyword evidence="9 12" id="KW-0408">Iron</keyword>
<comment type="catalytic activity">
    <reaction evidence="1 12">
        <text>(S)-malate = fumarate + H2O</text>
        <dbReference type="Rhea" id="RHEA:12460"/>
        <dbReference type="ChEBI" id="CHEBI:15377"/>
        <dbReference type="ChEBI" id="CHEBI:15589"/>
        <dbReference type="ChEBI" id="CHEBI:29806"/>
        <dbReference type="EC" id="4.2.1.2"/>
    </reaction>
</comment>
<evidence type="ECO:0000313" key="17">
    <source>
        <dbReference type="Proteomes" id="UP001501447"/>
    </source>
</evidence>
<dbReference type="Gene3D" id="3.20.130.10">
    <property type="entry name" value="Fe-S hydro-lyase, tartrate dehydratase beta-type, catalytic domain"/>
    <property type="match status" value="1"/>
</dbReference>
<dbReference type="SUPFAM" id="SSF117457">
    <property type="entry name" value="FumA C-terminal domain-like"/>
    <property type="match status" value="1"/>
</dbReference>
<evidence type="ECO:0000256" key="5">
    <source>
        <dbReference type="ARBA" id="ARBA00011738"/>
    </source>
</evidence>
<evidence type="ECO:0000256" key="12">
    <source>
        <dbReference type="PIRNR" id="PIRNR001394"/>
    </source>
</evidence>